<dbReference type="SUPFAM" id="SSF51161">
    <property type="entry name" value="Trimeric LpxA-like enzymes"/>
    <property type="match status" value="1"/>
</dbReference>
<dbReference type="PANTHER" id="PTHR43300">
    <property type="entry name" value="ACETYLTRANSFERASE"/>
    <property type="match status" value="1"/>
</dbReference>
<dbReference type="InterPro" id="IPR050179">
    <property type="entry name" value="Trans_hexapeptide_repeat"/>
</dbReference>
<evidence type="ECO:0000256" key="1">
    <source>
        <dbReference type="ARBA" id="ARBA00007274"/>
    </source>
</evidence>
<keyword evidence="3" id="KW-1185">Reference proteome</keyword>
<protein>
    <submittedName>
        <fullName evidence="2">N-acetyltransferase</fullName>
    </submittedName>
</protein>
<reference evidence="2 3" key="1">
    <citation type="submission" date="2022-09" db="EMBL/GenBank/DDBJ databases">
        <title>The outer-membrane cytochrome OmcA is essential for infection of Shewanella oneidensis by a zebrafish-associated bacteriophage.</title>
        <authorList>
            <person name="Grenfell A.W."/>
            <person name="Intile P."/>
            <person name="Mcfarlane J."/>
            <person name="Leung D."/>
            <person name="Abdalla K."/>
            <person name="Wold M."/>
            <person name="Kees E."/>
            <person name="Gralnick J."/>
        </authorList>
    </citation>
    <scope>NUCLEOTIDE SEQUENCE [LARGE SCALE GENOMIC DNA]</scope>
    <source>
        <strain evidence="2 3">NF-5</strain>
    </source>
</reference>
<comment type="caution">
    <text evidence="2">The sequence shown here is derived from an EMBL/GenBank/DDBJ whole genome shotgun (WGS) entry which is preliminary data.</text>
</comment>
<evidence type="ECO:0000313" key="3">
    <source>
        <dbReference type="Proteomes" id="UP001159075"/>
    </source>
</evidence>
<dbReference type="Proteomes" id="UP001159075">
    <property type="component" value="Unassembled WGS sequence"/>
</dbReference>
<dbReference type="PANTHER" id="PTHR43300:SF10">
    <property type="entry name" value="2,3,4,5-TETRAHYDROPYRIDINE-2,6-DICARBOXYLATE N-ACETYLTRANSFERASE"/>
    <property type="match status" value="1"/>
</dbReference>
<evidence type="ECO:0000313" key="2">
    <source>
        <dbReference type="EMBL" id="MDI5831230.1"/>
    </source>
</evidence>
<comment type="similarity">
    <text evidence="1">Belongs to the transferase hexapeptide repeat family.</text>
</comment>
<gene>
    <name evidence="2" type="ORF">ODY93_06605</name>
</gene>
<dbReference type="InterPro" id="IPR011004">
    <property type="entry name" value="Trimer_LpxA-like_sf"/>
</dbReference>
<dbReference type="EMBL" id="JAOTLW010000005">
    <property type="protein sequence ID" value="MDI5831230.1"/>
    <property type="molecule type" value="Genomic_DNA"/>
</dbReference>
<accession>A0ABT6U9S8</accession>
<dbReference type="Gene3D" id="2.160.10.10">
    <property type="entry name" value="Hexapeptide repeat proteins"/>
    <property type="match status" value="1"/>
</dbReference>
<name>A0ABT6U9S8_9GAMM</name>
<dbReference type="RefSeq" id="WP_240293214.1">
    <property type="nucleotide sequence ID" value="NZ_CP092630.1"/>
</dbReference>
<dbReference type="CDD" id="cd03358">
    <property type="entry name" value="LbH_WxcM_N_like"/>
    <property type="match status" value="1"/>
</dbReference>
<organism evidence="2 3">
    <name type="scientific">Shewanella xiamenensis</name>
    <dbReference type="NCBI Taxonomy" id="332186"/>
    <lineage>
        <taxon>Bacteria</taxon>
        <taxon>Pseudomonadati</taxon>
        <taxon>Pseudomonadota</taxon>
        <taxon>Gammaproteobacteria</taxon>
        <taxon>Alteromonadales</taxon>
        <taxon>Shewanellaceae</taxon>
        <taxon>Shewanella</taxon>
    </lineage>
</organism>
<proteinExistence type="inferred from homology"/>
<sequence>MSVLIHPSAIISPLATLEDNVEIGPFTVIHENVYLSSGCRIGAYCELGLPSPLAAEKELKFGKNCNIRSHNVFYSGSKIGDSLNTGHYVSVRENSIIGDGCQLGNRSDVQGDCVIGNYTKCHADVHIGKMSRIGNYVWLFPEVLLTNDPTPPSTDLIGVTIDDFAVLAAKVLVLPGVSIGKDCVVAAGSVVKENIPEGKLASGNPIKIICDSKILRMHNNPKLKAYPWRNRFHRGYPEEVVETWLNDVKEK</sequence>